<dbReference type="SUPFAM" id="SSF46894">
    <property type="entry name" value="C-terminal effector domain of the bipartite response regulators"/>
    <property type="match status" value="1"/>
</dbReference>
<keyword evidence="2 4" id="KW-0238">DNA-binding</keyword>
<evidence type="ECO:0000313" key="8">
    <source>
        <dbReference type="Proteomes" id="UP000316968"/>
    </source>
</evidence>
<feature type="compositionally biased region" description="Basic residues" evidence="5">
    <location>
        <begin position="8"/>
        <end position="19"/>
    </location>
</feature>
<feature type="DNA-binding region" description="OmpR/PhoB-type" evidence="4">
    <location>
        <begin position="25"/>
        <end position="121"/>
    </location>
</feature>
<evidence type="ECO:0000259" key="6">
    <source>
        <dbReference type="PROSITE" id="PS51755"/>
    </source>
</evidence>
<keyword evidence="3" id="KW-0804">Transcription</keyword>
<evidence type="ECO:0000256" key="4">
    <source>
        <dbReference type="PROSITE-ProRule" id="PRU01091"/>
    </source>
</evidence>
<dbReference type="PROSITE" id="PS51755">
    <property type="entry name" value="OMPR_PHOB"/>
    <property type="match status" value="1"/>
</dbReference>
<dbReference type="OrthoDB" id="54343at2"/>
<feature type="region of interest" description="Disordered" evidence="5">
    <location>
        <begin position="1"/>
        <end position="28"/>
    </location>
</feature>
<keyword evidence="1" id="KW-0805">Transcription regulation</keyword>
<proteinExistence type="predicted"/>
<dbReference type="InterPro" id="IPR036388">
    <property type="entry name" value="WH-like_DNA-bd_sf"/>
</dbReference>
<feature type="domain" description="OmpR/PhoB-type" evidence="6">
    <location>
        <begin position="25"/>
        <end position="121"/>
    </location>
</feature>
<accession>A0A4Y6UX26</accession>
<evidence type="ECO:0000256" key="3">
    <source>
        <dbReference type="ARBA" id="ARBA00023163"/>
    </source>
</evidence>
<evidence type="ECO:0000256" key="5">
    <source>
        <dbReference type="SAM" id="MobiDB-lite"/>
    </source>
</evidence>
<dbReference type="KEGG" id="saca:FFV09_09005"/>
<evidence type="ECO:0000313" key="7">
    <source>
        <dbReference type="EMBL" id="QDH20976.1"/>
    </source>
</evidence>
<dbReference type="Pfam" id="PF00486">
    <property type="entry name" value="Trans_reg_C"/>
    <property type="match status" value="1"/>
</dbReference>
<gene>
    <name evidence="7" type="ORF">FFV09_09005</name>
</gene>
<evidence type="ECO:0000256" key="1">
    <source>
        <dbReference type="ARBA" id="ARBA00023015"/>
    </source>
</evidence>
<evidence type="ECO:0000256" key="2">
    <source>
        <dbReference type="ARBA" id="ARBA00023125"/>
    </source>
</evidence>
<dbReference type="Gene3D" id="1.10.10.10">
    <property type="entry name" value="Winged helix-like DNA-binding domain superfamily/Winged helix DNA-binding domain"/>
    <property type="match status" value="1"/>
</dbReference>
<dbReference type="Proteomes" id="UP000316968">
    <property type="component" value="Chromosome"/>
</dbReference>
<dbReference type="SMART" id="SM00862">
    <property type="entry name" value="Trans_reg_C"/>
    <property type="match status" value="1"/>
</dbReference>
<dbReference type="EMBL" id="CP041217">
    <property type="protein sequence ID" value="QDH20976.1"/>
    <property type="molecule type" value="Genomic_DNA"/>
</dbReference>
<dbReference type="AlphaFoldDB" id="A0A4Y6UX26"/>
<dbReference type="CDD" id="cd00383">
    <property type="entry name" value="trans_reg_C"/>
    <property type="match status" value="1"/>
</dbReference>
<dbReference type="InterPro" id="IPR001867">
    <property type="entry name" value="OmpR/PhoB-type_DNA-bd"/>
</dbReference>
<dbReference type="GO" id="GO:0003677">
    <property type="term" value="F:DNA binding"/>
    <property type="evidence" value="ECO:0007669"/>
    <property type="project" value="UniProtKB-UniRule"/>
</dbReference>
<name>A0A4Y6UX26_SACBS</name>
<protein>
    <submittedName>
        <fullName evidence="7">Winged helix-turn-helix transcriptional regulator</fullName>
    </submittedName>
</protein>
<keyword evidence="8" id="KW-1185">Reference proteome</keyword>
<dbReference type="GO" id="GO:0000160">
    <property type="term" value="P:phosphorelay signal transduction system"/>
    <property type="evidence" value="ECO:0007669"/>
    <property type="project" value="InterPro"/>
</dbReference>
<dbReference type="InterPro" id="IPR016032">
    <property type="entry name" value="Sig_transdc_resp-reg_C-effctor"/>
</dbReference>
<organism evidence="7 8">
    <name type="scientific">Saccharibacillus brassicae</name>
    <dbReference type="NCBI Taxonomy" id="2583377"/>
    <lineage>
        <taxon>Bacteria</taxon>
        <taxon>Bacillati</taxon>
        <taxon>Bacillota</taxon>
        <taxon>Bacilli</taxon>
        <taxon>Bacillales</taxon>
        <taxon>Paenibacillaceae</taxon>
        <taxon>Saccharibacillus</taxon>
    </lineage>
</organism>
<sequence length="416" mass="46763">MAAWEKRRGPRVSVRRTRHSGPEPEGGTDVAVISFDDERMEAACGGRDMKLLAKEYALLRFLHDNVNRVFSRDQLLDRVWPGEYPVDRTVDDHVYRLRKKLKAAGGPSIETIRGIGYSLALSPSPVGADALSLRDPAVQEAMNGIFARYHRLGQGRALLALAAQRESLGFELDAFYALYVHFVEGDLRWFVTHEAAPIRERIYWLLLFYLVVDTPEPKSAVCERALRLRALPPEGHREMEILNIADLYAEEGRIGEALSTLDTARRVSREQALDGFVVPIEISALYVRLMQGDPALAERQSAEAARLLEREPYLRELAGYRLLEGARLLLAGSAAAGEALIREGLDTLARSGFVPHRLLALRRLVGVLDRHAPGGDAGRRYAKQLQAEYAKFGLDEWQDRLGERILDYLDRLEESL</sequence>
<reference evidence="7 8" key="1">
    <citation type="submission" date="2019-06" db="EMBL/GenBank/DDBJ databases">
        <title>Saccharibacillus brassicae sp. nov., an endophytic bacterium isolated from Chinese cabbage seeds (Brassica pekinensis).</title>
        <authorList>
            <person name="Jiang L."/>
            <person name="Lee J."/>
            <person name="Kim S.W."/>
        </authorList>
    </citation>
    <scope>NUCLEOTIDE SEQUENCE [LARGE SCALE GENOMIC DNA]</scope>
    <source>
        <strain evidence="8">KCTC 43072 / ATSA2</strain>
    </source>
</reference>
<dbReference type="GO" id="GO:0006355">
    <property type="term" value="P:regulation of DNA-templated transcription"/>
    <property type="evidence" value="ECO:0007669"/>
    <property type="project" value="InterPro"/>
</dbReference>